<evidence type="ECO:0000256" key="1">
    <source>
        <dbReference type="SAM" id="MobiDB-lite"/>
    </source>
</evidence>
<feature type="compositionally biased region" description="Basic residues" evidence="1">
    <location>
        <begin position="21"/>
        <end position="31"/>
    </location>
</feature>
<keyword evidence="3" id="KW-1185">Reference proteome</keyword>
<feature type="region of interest" description="Disordered" evidence="1">
    <location>
        <begin position="1"/>
        <end position="49"/>
    </location>
</feature>
<accession>A0A9D4GFS7</accession>
<protein>
    <submittedName>
        <fullName evidence="2">Uncharacterized protein</fullName>
    </submittedName>
</protein>
<reference evidence="2" key="2">
    <citation type="submission" date="2020-11" db="EMBL/GenBank/DDBJ databases">
        <authorList>
            <person name="McCartney M.A."/>
            <person name="Auch B."/>
            <person name="Kono T."/>
            <person name="Mallez S."/>
            <person name="Becker A."/>
            <person name="Gohl D.M."/>
            <person name="Silverstein K.A.T."/>
            <person name="Koren S."/>
            <person name="Bechman K.B."/>
            <person name="Herman A."/>
            <person name="Abrahante J.E."/>
            <person name="Garbe J."/>
        </authorList>
    </citation>
    <scope>NUCLEOTIDE SEQUENCE</scope>
    <source>
        <strain evidence="2">Duluth1</strain>
        <tissue evidence="2">Whole animal</tissue>
    </source>
</reference>
<gene>
    <name evidence="2" type="ORF">DPMN_118073</name>
</gene>
<sequence>MGIRDGGKHREVENHGEHHDQHKRRHHHVRRVDRISDPLQVLGPNPVQGTSTAEVRIIITMATAAMTRHSRLLTSSSISFATK</sequence>
<organism evidence="2 3">
    <name type="scientific">Dreissena polymorpha</name>
    <name type="common">Zebra mussel</name>
    <name type="synonym">Mytilus polymorpha</name>
    <dbReference type="NCBI Taxonomy" id="45954"/>
    <lineage>
        <taxon>Eukaryota</taxon>
        <taxon>Metazoa</taxon>
        <taxon>Spiralia</taxon>
        <taxon>Lophotrochozoa</taxon>
        <taxon>Mollusca</taxon>
        <taxon>Bivalvia</taxon>
        <taxon>Autobranchia</taxon>
        <taxon>Heteroconchia</taxon>
        <taxon>Euheterodonta</taxon>
        <taxon>Imparidentia</taxon>
        <taxon>Neoheterodontei</taxon>
        <taxon>Myida</taxon>
        <taxon>Dreissenoidea</taxon>
        <taxon>Dreissenidae</taxon>
        <taxon>Dreissena</taxon>
    </lineage>
</organism>
<evidence type="ECO:0000313" key="2">
    <source>
        <dbReference type="EMBL" id="KAH3816556.1"/>
    </source>
</evidence>
<feature type="compositionally biased region" description="Basic and acidic residues" evidence="1">
    <location>
        <begin position="1"/>
        <end position="20"/>
    </location>
</feature>
<evidence type="ECO:0000313" key="3">
    <source>
        <dbReference type="Proteomes" id="UP000828390"/>
    </source>
</evidence>
<dbReference type="AlphaFoldDB" id="A0A9D4GFS7"/>
<dbReference type="EMBL" id="JAIWYP010000005">
    <property type="protein sequence ID" value="KAH3816556.1"/>
    <property type="molecule type" value="Genomic_DNA"/>
</dbReference>
<proteinExistence type="predicted"/>
<dbReference type="Proteomes" id="UP000828390">
    <property type="component" value="Unassembled WGS sequence"/>
</dbReference>
<reference evidence="2" key="1">
    <citation type="journal article" date="2019" name="bioRxiv">
        <title>The Genome of the Zebra Mussel, Dreissena polymorpha: A Resource for Invasive Species Research.</title>
        <authorList>
            <person name="McCartney M.A."/>
            <person name="Auch B."/>
            <person name="Kono T."/>
            <person name="Mallez S."/>
            <person name="Zhang Y."/>
            <person name="Obille A."/>
            <person name="Becker A."/>
            <person name="Abrahante J.E."/>
            <person name="Garbe J."/>
            <person name="Badalamenti J.P."/>
            <person name="Herman A."/>
            <person name="Mangelson H."/>
            <person name="Liachko I."/>
            <person name="Sullivan S."/>
            <person name="Sone E.D."/>
            <person name="Koren S."/>
            <person name="Silverstein K.A.T."/>
            <person name="Beckman K.B."/>
            <person name="Gohl D.M."/>
        </authorList>
    </citation>
    <scope>NUCLEOTIDE SEQUENCE</scope>
    <source>
        <strain evidence="2">Duluth1</strain>
        <tissue evidence="2">Whole animal</tissue>
    </source>
</reference>
<name>A0A9D4GFS7_DREPO</name>
<comment type="caution">
    <text evidence="2">The sequence shown here is derived from an EMBL/GenBank/DDBJ whole genome shotgun (WGS) entry which is preliminary data.</text>
</comment>